<dbReference type="SUPFAM" id="SSF55073">
    <property type="entry name" value="Nucleotide cyclase"/>
    <property type="match status" value="1"/>
</dbReference>
<dbReference type="EMBL" id="LZLQ01000066">
    <property type="protein sequence ID" value="OBK16410.1"/>
    <property type="molecule type" value="Genomic_DNA"/>
</dbReference>
<keyword evidence="1" id="KW-0805">Transcription regulation</keyword>
<sequence>MLATMSQHVEMPPLTWSLTELLPTGTVTLLLADVEGSTRLWETQPDQMGAALAQFNRVVNEKIAAHGGVRPVEQGEGDSFVAAFARASDAVACALALQLAPLAPIRIRIGLHTGEIQLRDEGNYAGPTINRAARIRDLAHGGQTVLSGATEPLVLDRLPDGVWLNELGSYPLRGVPRPERVVQLCHPELRNEFPPLRVRDLAASHNLPAQLTSFVGRRTEIDELRRTISDNRLVTLTGAGGAGKTRLAVEVAAKLGAESADGIWYIDLAPITNPAVTAVTVARTLGLPDQPGRSTMDLLLQYFGEKRTLLLLDNCEHLLDACGTLVIELLAACAQLTILATSREPLGVPGELSWRVPSLSLADEALELFADRARRVRPDFVVSEDNMSLIKEACERLDGMPLAIELAAARIRALSLRQIVDSLHDRFRLLTGGARTAVRRQQTLRASVDWSHALLTEPERVLFRRLAVFAGGFDLEAAQTVGADSEMERYQLMDQLGLLVDKSLVVADDLPHGMRYRLLETVRQYAQEKLGESGEAYEVRARHRDFYCEMADTFASTAKPNDERLMDWAQFEIENLRTGYSWSRENGAPETALRLVSALQRFWIRSGRFREALVAFDALLTDWDSSPVAPPVWVRAVADRSALAVWAGATTDLDRAEQAVAVARKLDDPALLTHALIGCGMLAVYNAEICQPYLDEAIELARARRDQWALSKILNYQAAVSVYLGDVTTARAAGAEGRDIADALGDQFTSWGCRVWHSAALGLQGELPRAEEALRSLAREVDATGDLAMQAVVHTTYGNVLAYKGCADGASAAAHTALRAVEAVGGYYGDAVYAALANAALTGGDTTAARQAAEECRRRTVPIREAFIRAFNPLAEAALASGDLAAARSWVDDTLAIVPGGHQVTPLSLRAWVAKAQGESDQAERDAHEALTVAARTQAYLRVPDTLECLARLAADAGNHSYAARLLGAARGMRERNGQVRLPMYQADYEATVAEVREALGDNDFENSSAEGHALSREEAIAYAQRGRGERRRPATGWGSLTPMELDVVRLVTSGLGNKEIGARLFVSPRTVQTHLTHVYAKLGITSRVHLVQEAARAEELRM</sequence>
<keyword evidence="7" id="KW-1185">Reference proteome</keyword>
<dbReference type="PRINTS" id="PR00364">
    <property type="entry name" value="DISEASERSIST"/>
</dbReference>
<dbReference type="GO" id="GO:0009190">
    <property type="term" value="P:cyclic nucleotide biosynthetic process"/>
    <property type="evidence" value="ECO:0007669"/>
    <property type="project" value="InterPro"/>
</dbReference>
<dbReference type="PRINTS" id="PR00038">
    <property type="entry name" value="HTHLUXR"/>
</dbReference>
<dbReference type="Gene3D" id="1.10.10.10">
    <property type="entry name" value="Winged helix-like DNA-binding domain superfamily/Winged helix DNA-binding domain"/>
    <property type="match status" value="1"/>
</dbReference>
<evidence type="ECO:0000313" key="7">
    <source>
        <dbReference type="Proteomes" id="UP000093629"/>
    </source>
</evidence>
<dbReference type="Pfam" id="PF25872">
    <property type="entry name" value="HTH_77"/>
    <property type="match status" value="1"/>
</dbReference>
<dbReference type="SUPFAM" id="SSF48452">
    <property type="entry name" value="TPR-like"/>
    <property type="match status" value="1"/>
</dbReference>
<dbReference type="GO" id="GO:0035556">
    <property type="term" value="P:intracellular signal transduction"/>
    <property type="evidence" value="ECO:0007669"/>
    <property type="project" value="InterPro"/>
</dbReference>
<dbReference type="SMART" id="SM00421">
    <property type="entry name" value="HTH_LUXR"/>
    <property type="match status" value="1"/>
</dbReference>
<dbReference type="InterPro" id="IPR016032">
    <property type="entry name" value="Sig_transdc_resp-reg_C-effctor"/>
</dbReference>
<dbReference type="SUPFAM" id="SSF52540">
    <property type="entry name" value="P-loop containing nucleoside triphosphate hydrolases"/>
    <property type="match status" value="1"/>
</dbReference>
<dbReference type="CDD" id="cd07302">
    <property type="entry name" value="CHD"/>
    <property type="match status" value="1"/>
</dbReference>
<evidence type="ECO:0000313" key="6">
    <source>
        <dbReference type="EMBL" id="OBK16410.1"/>
    </source>
</evidence>
<dbReference type="PANTHER" id="PTHR47691">
    <property type="entry name" value="REGULATOR-RELATED"/>
    <property type="match status" value="1"/>
</dbReference>
<dbReference type="Proteomes" id="UP000093629">
    <property type="component" value="Unassembled WGS sequence"/>
</dbReference>
<dbReference type="InterPro" id="IPR058852">
    <property type="entry name" value="HTH_77"/>
</dbReference>
<evidence type="ECO:0000259" key="4">
    <source>
        <dbReference type="PROSITE" id="PS50043"/>
    </source>
</evidence>
<dbReference type="GO" id="GO:0003677">
    <property type="term" value="F:DNA binding"/>
    <property type="evidence" value="ECO:0007669"/>
    <property type="project" value="UniProtKB-KW"/>
</dbReference>
<dbReference type="CDD" id="cd06170">
    <property type="entry name" value="LuxR_C_like"/>
    <property type="match status" value="1"/>
</dbReference>
<dbReference type="AlphaFoldDB" id="A0A1A3N4Z7"/>
<accession>A0A1A3N4Z7</accession>
<dbReference type="Gene3D" id="1.25.40.10">
    <property type="entry name" value="Tetratricopeptide repeat domain"/>
    <property type="match status" value="1"/>
</dbReference>
<proteinExistence type="predicted"/>
<dbReference type="Pfam" id="PF00196">
    <property type="entry name" value="GerE"/>
    <property type="match status" value="1"/>
</dbReference>
<dbReference type="Gene3D" id="3.30.70.1230">
    <property type="entry name" value="Nucleotide cyclase"/>
    <property type="match status" value="2"/>
</dbReference>
<keyword evidence="3" id="KW-0804">Transcription</keyword>
<protein>
    <submittedName>
        <fullName evidence="6">Transcriptional regulator</fullName>
    </submittedName>
</protein>
<name>A0A1A3N4Z7_MYCAS</name>
<dbReference type="InterPro" id="IPR001054">
    <property type="entry name" value="A/G_cyclase"/>
</dbReference>
<feature type="domain" description="HTH luxR-type" evidence="4">
    <location>
        <begin position="1034"/>
        <end position="1099"/>
    </location>
</feature>
<dbReference type="Gene3D" id="3.40.50.300">
    <property type="entry name" value="P-loop containing nucleotide triphosphate hydrolases"/>
    <property type="match status" value="1"/>
</dbReference>
<dbReference type="GO" id="GO:0006355">
    <property type="term" value="P:regulation of DNA-templated transcription"/>
    <property type="evidence" value="ECO:0007669"/>
    <property type="project" value="InterPro"/>
</dbReference>
<evidence type="ECO:0000256" key="1">
    <source>
        <dbReference type="ARBA" id="ARBA00023015"/>
    </source>
</evidence>
<dbReference type="FunFam" id="1.10.10.10:FF:000553">
    <property type="entry name" value="Transcriptional regulator, LuxR family"/>
    <property type="match status" value="1"/>
</dbReference>
<dbReference type="InterPro" id="IPR011990">
    <property type="entry name" value="TPR-like_helical_dom_sf"/>
</dbReference>
<dbReference type="InterPro" id="IPR000792">
    <property type="entry name" value="Tscrpt_reg_LuxR_C"/>
</dbReference>
<dbReference type="GO" id="GO:0004016">
    <property type="term" value="F:adenylate cyclase activity"/>
    <property type="evidence" value="ECO:0007669"/>
    <property type="project" value="UniProtKB-ARBA"/>
</dbReference>
<dbReference type="SUPFAM" id="SSF46894">
    <property type="entry name" value="C-terminal effector domain of the bipartite response regulators"/>
    <property type="match status" value="1"/>
</dbReference>
<dbReference type="PROSITE" id="PS50125">
    <property type="entry name" value="GUANYLATE_CYCLASE_2"/>
    <property type="match status" value="1"/>
</dbReference>
<dbReference type="PANTHER" id="PTHR47691:SF3">
    <property type="entry name" value="HTH-TYPE TRANSCRIPTIONAL REGULATOR RV0890C-RELATED"/>
    <property type="match status" value="1"/>
</dbReference>
<dbReference type="InterPro" id="IPR027417">
    <property type="entry name" value="P-loop_NTPase"/>
</dbReference>
<dbReference type="InterPro" id="IPR029787">
    <property type="entry name" value="Nucleotide_cyclase"/>
</dbReference>
<reference evidence="6 7" key="1">
    <citation type="submission" date="2016-06" db="EMBL/GenBank/DDBJ databases">
        <authorList>
            <person name="Kjaerup R.B."/>
            <person name="Dalgaard T.S."/>
            <person name="Juul-Madsen H.R."/>
        </authorList>
    </citation>
    <scope>NUCLEOTIDE SEQUENCE [LARGE SCALE GENOMIC DNA]</scope>
    <source>
        <strain evidence="6 7">1245139.5</strain>
    </source>
</reference>
<feature type="domain" description="Guanylate cyclase" evidence="5">
    <location>
        <begin position="28"/>
        <end position="136"/>
    </location>
</feature>
<dbReference type="Pfam" id="PF00211">
    <property type="entry name" value="Guanylate_cyc"/>
    <property type="match status" value="1"/>
</dbReference>
<dbReference type="PROSITE" id="PS50043">
    <property type="entry name" value="HTH_LUXR_2"/>
    <property type="match status" value="1"/>
</dbReference>
<keyword evidence="2" id="KW-0238">DNA-binding</keyword>
<comment type="caution">
    <text evidence="6">The sequence shown here is derived from an EMBL/GenBank/DDBJ whole genome shotgun (WGS) entry which is preliminary data.</text>
</comment>
<evidence type="ECO:0000256" key="3">
    <source>
        <dbReference type="ARBA" id="ARBA00023163"/>
    </source>
</evidence>
<gene>
    <name evidence="6" type="ORF">A5636_03725</name>
</gene>
<evidence type="ECO:0000256" key="2">
    <source>
        <dbReference type="ARBA" id="ARBA00023125"/>
    </source>
</evidence>
<dbReference type="InterPro" id="IPR036388">
    <property type="entry name" value="WH-like_DNA-bd_sf"/>
</dbReference>
<dbReference type="PROSITE" id="PS00622">
    <property type="entry name" value="HTH_LUXR_1"/>
    <property type="match status" value="1"/>
</dbReference>
<evidence type="ECO:0000259" key="5">
    <source>
        <dbReference type="PROSITE" id="PS50125"/>
    </source>
</evidence>
<organism evidence="6 7">
    <name type="scientific">Mycobacterium asiaticum</name>
    <dbReference type="NCBI Taxonomy" id="1790"/>
    <lineage>
        <taxon>Bacteria</taxon>
        <taxon>Bacillati</taxon>
        <taxon>Actinomycetota</taxon>
        <taxon>Actinomycetes</taxon>
        <taxon>Mycobacteriales</taxon>
        <taxon>Mycobacteriaceae</taxon>
        <taxon>Mycobacterium</taxon>
    </lineage>
</organism>